<dbReference type="NCBIfam" id="TIGR03223">
    <property type="entry name" value="Phn_opern_protn"/>
    <property type="match status" value="1"/>
</dbReference>
<organism evidence="1 2">
    <name type="scientific">Agrobacterium larrymoorei</name>
    <dbReference type="NCBI Taxonomy" id="160699"/>
    <lineage>
        <taxon>Bacteria</taxon>
        <taxon>Pseudomonadati</taxon>
        <taxon>Pseudomonadota</taxon>
        <taxon>Alphaproteobacteria</taxon>
        <taxon>Hyphomicrobiales</taxon>
        <taxon>Rhizobiaceae</taxon>
        <taxon>Rhizobium/Agrobacterium group</taxon>
        <taxon>Agrobacterium</taxon>
    </lineage>
</organism>
<accession>A0ABX8TA34</accession>
<dbReference type="EMBL" id="CP072167">
    <property type="protein sequence ID" value="QYA07970.1"/>
    <property type="molecule type" value="Genomic_DNA"/>
</dbReference>
<reference evidence="1 2" key="1">
    <citation type="submission" date="2021-03" db="EMBL/GenBank/DDBJ databases">
        <title>Rapid diversification of plasmids in a genus of pathogenic and nitrogen fixing bacteria.</title>
        <authorList>
            <person name="Weisberg A.J."/>
            <person name="Miller M."/>
            <person name="Ream W."/>
            <person name="Grunwald N.J."/>
            <person name="Chang J.H."/>
        </authorList>
    </citation>
    <scope>NUCLEOTIDE SEQUENCE [LARGE SCALE GENOMIC DNA]</scope>
    <source>
        <strain evidence="1 2">AF3.44</strain>
    </source>
</reference>
<dbReference type="RefSeq" id="WP_169696863.1">
    <property type="nucleotide sequence ID" value="NZ_CP039691.1"/>
</dbReference>
<evidence type="ECO:0000313" key="2">
    <source>
        <dbReference type="Proteomes" id="UP000826513"/>
    </source>
</evidence>
<dbReference type="InterPro" id="IPR009389">
    <property type="entry name" value="DUF1045"/>
</dbReference>
<sequence>MLLNRSRDIRKCDTVRYAIYFTPAESDSLTQKASHWLGRNAFSDQAYSNYASFAEMTAEPRRYGFHATLKAPFELSPDYSEADLIDALTRFTASRPAFDIPEIVIGSLGPFFALVPASTYQPLQDFAADVVEYFEPFRAPLSESDIARRKPQNLSDSQRRNLTTWGYPHVMDDFRFHMTLTGPVEESQSERAASILAQTFSDFTQRPLTISGLGLFVEKARGDAFTVHTWQPLG</sequence>
<protein>
    <submittedName>
        <fullName evidence="1">DUF1045 domain-containing protein</fullName>
    </submittedName>
</protein>
<dbReference type="PIRSF" id="PIRSF033328">
    <property type="entry name" value="Phest_Mll4975"/>
    <property type="match status" value="1"/>
</dbReference>
<keyword evidence="2" id="KW-1185">Reference proteome</keyword>
<dbReference type="Pfam" id="PF06299">
    <property type="entry name" value="DUF1045"/>
    <property type="match status" value="1"/>
</dbReference>
<gene>
    <name evidence="1" type="ORF">J5285_04465</name>
</gene>
<name>A0ABX8TA34_9HYPH</name>
<evidence type="ECO:0000313" key="1">
    <source>
        <dbReference type="EMBL" id="QYA07970.1"/>
    </source>
</evidence>
<dbReference type="Proteomes" id="UP000826513">
    <property type="component" value="Chromosome 1"/>
</dbReference>
<proteinExistence type="predicted"/>